<sequence length="64" mass="7492">MGKKKKEEKKEKKKLKKALKKERKLALMAMAPKGCKPKCCDKYKKSESKRCKRCPCFDLMKKVA</sequence>
<reference evidence="1 2" key="1">
    <citation type="submission" date="2018-11" db="EMBL/GenBank/DDBJ databases">
        <title>Arenibacter aquaticus sp.nov., a marine bacterium isolated from surface seawater in the South China Sea.</title>
        <authorList>
            <person name="Guo J."/>
            <person name="Sun J."/>
        </authorList>
    </citation>
    <scope>NUCLEOTIDE SEQUENCE [LARGE SCALE GENOMIC DNA]</scope>
    <source>
        <strain evidence="1 2">GUO666</strain>
    </source>
</reference>
<comment type="caution">
    <text evidence="1">The sequence shown here is derived from an EMBL/GenBank/DDBJ whole genome shotgun (WGS) entry which is preliminary data.</text>
</comment>
<dbReference type="AlphaFoldDB" id="A0A3S0B184"/>
<gene>
    <name evidence="1" type="ORF">EHW67_01875</name>
</gene>
<protein>
    <submittedName>
        <fullName evidence="1">Uncharacterized protein</fullName>
    </submittedName>
</protein>
<accession>A0A3S0B184</accession>
<proteinExistence type="predicted"/>
<evidence type="ECO:0000313" key="1">
    <source>
        <dbReference type="EMBL" id="RTE55341.1"/>
    </source>
</evidence>
<keyword evidence="2" id="KW-1185">Reference proteome</keyword>
<organism evidence="1 2">
    <name type="scientific">Arenibacter aquaticus</name>
    <dbReference type="NCBI Taxonomy" id="2489054"/>
    <lineage>
        <taxon>Bacteria</taxon>
        <taxon>Pseudomonadati</taxon>
        <taxon>Bacteroidota</taxon>
        <taxon>Flavobacteriia</taxon>
        <taxon>Flavobacteriales</taxon>
        <taxon>Flavobacteriaceae</taxon>
        <taxon>Arenibacter</taxon>
    </lineage>
</organism>
<dbReference type="OrthoDB" id="1451666at2"/>
<dbReference type="EMBL" id="RQPJ01000001">
    <property type="protein sequence ID" value="RTE55341.1"/>
    <property type="molecule type" value="Genomic_DNA"/>
</dbReference>
<name>A0A3S0B184_9FLAO</name>
<evidence type="ECO:0000313" key="2">
    <source>
        <dbReference type="Proteomes" id="UP000267585"/>
    </source>
</evidence>
<dbReference type="Proteomes" id="UP000267585">
    <property type="component" value="Unassembled WGS sequence"/>
</dbReference>